<reference evidence="1" key="1">
    <citation type="journal article" date="2017" name="Nature">
        <title>The sunflower genome provides insights into oil metabolism, flowering and Asterid evolution.</title>
        <authorList>
            <person name="Badouin H."/>
            <person name="Gouzy J."/>
            <person name="Grassa C.J."/>
            <person name="Murat F."/>
            <person name="Staton S.E."/>
            <person name="Cottret L."/>
            <person name="Lelandais-Briere C."/>
            <person name="Owens G.L."/>
            <person name="Carrere S."/>
            <person name="Mayjonade B."/>
            <person name="Legrand L."/>
            <person name="Gill N."/>
            <person name="Kane N.C."/>
            <person name="Bowers J.E."/>
            <person name="Hubner S."/>
            <person name="Bellec A."/>
            <person name="Berard A."/>
            <person name="Berges H."/>
            <person name="Blanchet N."/>
            <person name="Boniface M.C."/>
            <person name="Brunel D."/>
            <person name="Catrice O."/>
            <person name="Chaidir N."/>
            <person name="Claudel C."/>
            <person name="Donnadieu C."/>
            <person name="Faraut T."/>
            <person name="Fievet G."/>
            <person name="Helmstetter N."/>
            <person name="King M."/>
            <person name="Knapp S.J."/>
            <person name="Lai Z."/>
            <person name="Le Paslier M.C."/>
            <person name="Lippi Y."/>
            <person name="Lorenzon L."/>
            <person name="Mandel J.R."/>
            <person name="Marage G."/>
            <person name="Marchand G."/>
            <person name="Marquand E."/>
            <person name="Bret-Mestries E."/>
            <person name="Morien E."/>
            <person name="Nambeesan S."/>
            <person name="Nguyen T."/>
            <person name="Pegot-Espagnet P."/>
            <person name="Pouilly N."/>
            <person name="Raftis F."/>
            <person name="Sallet E."/>
            <person name="Schiex T."/>
            <person name="Thomas J."/>
            <person name="Vandecasteele C."/>
            <person name="Vares D."/>
            <person name="Vear F."/>
            <person name="Vautrin S."/>
            <person name="Crespi M."/>
            <person name="Mangin B."/>
            <person name="Burke J.M."/>
            <person name="Salse J."/>
            <person name="Munos S."/>
            <person name="Vincourt P."/>
            <person name="Rieseberg L.H."/>
            <person name="Langlade N.B."/>
        </authorList>
    </citation>
    <scope>NUCLEOTIDE SEQUENCE</scope>
    <source>
        <tissue evidence="1">Leaves</tissue>
    </source>
</reference>
<dbReference type="Gramene" id="mRNA:HanXRQr2_Chr13g0610301">
    <property type="protein sequence ID" value="CDS:HanXRQr2_Chr13g0610301.1"/>
    <property type="gene ID" value="HanXRQr2_Chr13g0610301"/>
</dbReference>
<evidence type="ECO:0000313" key="2">
    <source>
        <dbReference type="Proteomes" id="UP000215914"/>
    </source>
</evidence>
<comment type="caution">
    <text evidence="1">The sequence shown here is derived from an EMBL/GenBank/DDBJ whole genome shotgun (WGS) entry which is preliminary data.</text>
</comment>
<proteinExistence type="predicted"/>
<reference evidence="1" key="2">
    <citation type="submission" date="2020-06" db="EMBL/GenBank/DDBJ databases">
        <title>Helianthus annuus Genome sequencing and assembly Release 2.</title>
        <authorList>
            <person name="Gouzy J."/>
            <person name="Langlade N."/>
            <person name="Munos S."/>
        </authorList>
    </citation>
    <scope>NUCLEOTIDE SEQUENCE</scope>
    <source>
        <tissue evidence="1">Leaves</tissue>
    </source>
</reference>
<accession>A0A9K3EK86</accession>
<dbReference type="Proteomes" id="UP000215914">
    <property type="component" value="Unassembled WGS sequence"/>
</dbReference>
<gene>
    <name evidence="1" type="ORF">HanXRQr2_Chr13g0610301</name>
</gene>
<keyword evidence="2" id="KW-1185">Reference proteome</keyword>
<sequence length="59" mass="6889">MVVVQLMCMSQIRSAYSLDIWVKRSCSSAVLCFKFQTSALNVVVMFDEKKYLFAILWFL</sequence>
<dbReference type="AlphaFoldDB" id="A0A9K3EK86"/>
<evidence type="ECO:0000313" key="1">
    <source>
        <dbReference type="EMBL" id="KAF5775275.1"/>
    </source>
</evidence>
<protein>
    <submittedName>
        <fullName evidence="1">Uncharacterized protein</fullName>
    </submittedName>
</protein>
<name>A0A9K3EK86_HELAN</name>
<organism evidence="1 2">
    <name type="scientific">Helianthus annuus</name>
    <name type="common">Common sunflower</name>
    <dbReference type="NCBI Taxonomy" id="4232"/>
    <lineage>
        <taxon>Eukaryota</taxon>
        <taxon>Viridiplantae</taxon>
        <taxon>Streptophyta</taxon>
        <taxon>Embryophyta</taxon>
        <taxon>Tracheophyta</taxon>
        <taxon>Spermatophyta</taxon>
        <taxon>Magnoliopsida</taxon>
        <taxon>eudicotyledons</taxon>
        <taxon>Gunneridae</taxon>
        <taxon>Pentapetalae</taxon>
        <taxon>asterids</taxon>
        <taxon>campanulids</taxon>
        <taxon>Asterales</taxon>
        <taxon>Asteraceae</taxon>
        <taxon>Asteroideae</taxon>
        <taxon>Heliantheae alliance</taxon>
        <taxon>Heliantheae</taxon>
        <taxon>Helianthus</taxon>
    </lineage>
</organism>
<dbReference type="EMBL" id="MNCJ02000328">
    <property type="protein sequence ID" value="KAF5775275.1"/>
    <property type="molecule type" value="Genomic_DNA"/>
</dbReference>